<dbReference type="RefSeq" id="WP_180570452.1">
    <property type="nucleotide sequence ID" value="NZ_JACCKB010000042.1"/>
</dbReference>
<protein>
    <submittedName>
        <fullName evidence="1">Uncharacterized protein</fullName>
    </submittedName>
</protein>
<dbReference type="Proteomes" id="UP000569732">
    <property type="component" value="Unassembled WGS sequence"/>
</dbReference>
<name>A0A853ID10_9GAMM</name>
<reference evidence="1 2" key="1">
    <citation type="submission" date="2020-07" db="EMBL/GenBank/DDBJ databases">
        <title>Endozoicomonas sp. nov., isolated from sediment.</title>
        <authorList>
            <person name="Gu T."/>
        </authorList>
    </citation>
    <scope>NUCLEOTIDE SEQUENCE [LARGE SCALE GENOMIC DNA]</scope>
    <source>
        <strain evidence="1 2">SM1973</strain>
    </source>
</reference>
<evidence type="ECO:0000313" key="1">
    <source>
        <dbReference type="EMBL" id="NYZ68438.1"/>
    </source>
</evidence>
<gene>
    <name evidence="1" type="ORF">H0A36_20690</name>
</gene>
<accession>A0A853ID10</accession>
<dbReference type="EMBL" id="JACCKB010000042">
    <property type="protein sequence ID" value="NYZ68438.1"/>
    <property type="molecule type" value="Genomic_DNA"/>
</dbReference>
<dbReference type="AlphaFoldDB" id="A0A853ID10"/>
<organism evidence="1 2">
    <name type="scientific">Spartinivicinus marinus</name>
    <dbReference type="NCBI Taxonomy" id="2994442"/>
    <lineage>
        <taxon>Bacteria</taxon>
        <taxon>Pseudomonadati</taxon>
        <taxon>Pseudomonadota</taxon>
        <taxon>Gammaproteobacteria</taxon>
        <taxon>Oceanospirillales</taxon>
        <taxon>Zooshikellaceae</taxon>
        <taxon>Spartinivicinus</taxon>
    </lineage>
</organism>
<proteinExistence type="predicted"/>
<evidence type="ECO:0000313" key="2">
    <source>
        <dbReference type="Proteomes" id="UP000569732"/>
    </source>
</evidence>
<comment type="caution">
    <text evidence="1">The sequence shown here is derived from an EMBL/GenBank/DDBJ whole genome shotgun (WGS) entry which is preliminary data.</text>
</comment>
<sequence>MSNSDIAAVASISDSIETSNFQSDSQITSLGAVIYHQSNNKDLISDDSDSQSLFGNIEYGLTITAKSDGDTARIDEFFQSTPTVDLSTKNDDFDYLTENEYNNLSGAGGSDYLLGGAGNDTLLGNGSYGQKDSSLIGPPLSKREFTADQIDDLVQALAGFEQEEFVESGLTDYCGATSESFATVCLPQ</sequence>
<keyword evidence="2" id="KW-1185">Reference proteome</keyword>